<dbReference type="GO" id="GO:0000160">
    <property type="term" value="P:phosphorelay signal transduction system"/>
    <property type="evidence" value="ECO:0007669"/>
    <property type="project" value="InterPro"/>
</dbReference>
<protein>
    <recommendedName>
        <fullName evidence="2">Response regulatory domain-containing protein</fullName>
    </recommendedName>
</protein>
<dbReference type="GO" id="GO:0016887">
    <property type="term" value="F:ATP hydrolysis activity"/>
    <property type="evidence" value="ECO:0007669"/>
    <property type="project" value="TreeGrafter"/>
</dbReference>
<dbReference type="PANTHER" id="PTHR43384">
    <property type="entry name" value="SEPTUM SITE-DETERMINING PROTEIN MIND HOMOLOG, CHLOROPLASTIC-RELATED"/>
    <property type="match status" value="1"/>
</dbReference>
<dbReference type="SUPFAM" id="SSF52540">
    <property type="entry name" value="P-loop containing nucleoside triphosphate hydrolases"/>
    <property type="match status" value="1"/>
</dbReference>
<dbReference type="KEGG" id="npv:OHM77_00375"/>
<sequence>MTAERRSFVVVTDQEDFARWLTNLLRDEGEAIVMDALSLERVLQLVDVTGTRLVFISLSHGGLRQETAFLDGLAAAKPLLPIIAVAEAHDQTLLLAALRAGARDFMTPELRPEEAISLIRHTLDRTHSLTVSPGENGWVAAVISARPGGDAPMLALHLALAIQAQSPRHKTLLLDLGTPPADTLLFLGVNSSYTFVDAVRSLRRLDATLIETAFGRHKSGLHLLAMPEDPHLAAQGITSADVYVLLGTLRRYFTHVVINLGGVPASDFLYLTLGRVDRVVLIAEQSLPSCKQNMTLLQHLRENKIDLGNASLVLDHYLSKMPPDADSVAKGMGLPLLATLPSSGMARLSVMNSGESIFDTAPQDSYATAVRRLARELVTPLPSTEETVPGWLLKAREWLTGGRR</sequence>
<evidence type="ECO:0000313" key="3">
    <source>
        <dbReference type="EMBL" id="WIM05776.1"/>
    </source>
</evidence>
<dbReference type="InterPro" id="IPR011006">
    <property type="entry name" value="CheY-like_superfamily"/>
</dbReference>
<dbReference type="InterPro" id="IPR027417">
    <property type="entry name" value="P-loop_NTPase"/>
</dbReference>
<evidence type="ECO:0000259" key="2">
    <source>
        <dbReference type="PROSITE" id="PS50110"/>
    </source>
</evidence>
<dbReference type="EMBL" id="CP107246">
    <property type="protein sequence ID" value="WIM05776.1"/>
    <property type="molecule type" value="Genomic_DNA"/>
</dbReference>
<dbReference type="GO" id="GO:0005829">
    <property type="term" value="C:cytosol"/>
    <property type="evidence" value="ECO:0007669"/>
    <property type="project" value="TreeGrafter"/>
</dbReference>
<dbReference type="PANTHER" id="PTHR43384:SF13">
    <property type="entry name" value="SLR0110 PROTEIN"/>
    <property type="match status" value="1"/>
</dbReference>
<reference evidence="3" key="1">
    <citation type="journal article" date="2023" name="Nat. Microbiol.">
        <title>Enrichment and characterization of a nitric oxide-reducing microbial community in a continuous bioreactor.</title>
        <authorList>
            <person name="Garrido-Amador P."/>
            <person name="Stortenbeker N."/>
            <person name="Wessels H.J.C.T."/>
            <person name="Speth D.R."/>
            <person name="Garcia-Heredia I."/>
            <person name="Kartal B."/>
        </authorList>
    </citation>
    <scope>NUCLEOTIDE SEQUENCE</scope>
    <source>
        <strain evidence="3">MAG1</strain>
    </source>
</reference>
<dbReference type="InterPro" id="IPR031580">
    <property type="entry name" value="TadZ_N"/>
</dbReference>
<dbReference type="PROSITE" id="PS50110">
    <property type="entry name" value="RESPONSE_REGULATORY"/>
    <property type="match status" value="1"/>
</dbReference>
<gene>
    <name evidence="3" type="ORF">OHM77_00375</name>
</gene>
<dbReference type="GO" id="GO:0005524">
    <property type="term" value="F:ATP binding"/>
    <property type="evidence" value="ECO:0007669"/>
    <property type="project" value="TreeGrafter"/>
</dbReference>
<dbReference type="Pfam" id="PF16968">
    <property type="entry name" value="TadZ_N"/>
    <property type="match status" value="1"/>
</dbReference>
<feature type="domain" description="Response regulatory" evidence="2">
    <location>
        <begin position="7"/>
        <end position="123"/>
    </location>
</feature>
<evidence type="ECO:0000256" key="1">
    <source>
        <dbReference type="PROSITE-ProRule" id="PRU00169"/>
    </source>
</evidence>
<organism evidence="3">
    <name type="scientific">Candidatus Nitricoxidivorans perseverans</name>
    <dbReference type="NCBI Taxonomy" id="2975601"/>
    <lineage>
        <taxon>Bacteria</taxon>
        <taxon>Pseudomonadati</taxon>
        <taxon>Pseudomonadota</taxon>
        <taxon>Betaproteobacteria</taxon>
        <taxon>Nitrosomonadales</taxon>
        <taxon>Sterolibacteriaceae</taxon>
        <taxon>Candidatus Nitricoxidivorans</taxon>
    </lineage>
</organism>
<dbReference type="Proteomes" id="UP001234916">
    <property type="component" value="Chromosome"/>
</dbReference>
<dbReference type="InterPro" id="IPR001789">
    <property type="entry name" value="Sig_transdc_resp-reg_receiver"/>
</dbReference>
<dbReference type="Gene3D" id="3.40.50.2300">
    <property type="match status" value="1"/>
</dbReference>
<proteinExistence type="predicted"/>
<dbReference type="Gene3D" id="3.40.50.300">
    <property type="entry name" value="P-loop containing nucleotide triphosphate hydrolases"/>
    <property type="match status" value="1"/>
</dbReference>
<dbReference type="AlphaFoldDB" id="A0AA49IZK1"/>
<dbReference type="GO" id="GO:0009898">
    <property type="term" value="C:cytoplasmic side of plasma membrane"/>
    <property type="evidence" value="ECO:0007669"/>
    <property type="project" value="TreeGrafter"/>
</dbReference>
<accession>A0AA49IZK1</accession>
<dbReference type="GO" id="GO:0051782">
    <property type="term" value="P:negative regulation of cell division"/>
    <property type="evidence" value="ECO:0007669"/>
    <property type="project" value="TreeGrafter"/>
</dbReference>
<dbReference type="InterPro" id="IPR050625">
    <property type="entry name" value="ParA/MinD_ATPase"/>
</dbReference>
<comment type="caution">
    <text evidence="1">Lacks conserved residue(s) required for the propagation of feature annotation.</text>
</comment>
<name>A0AA49IZK1_9PROT</name>
<dbReference type="SUPFAM" id="SSF52172">
    <property type="entry name" value="CheY-like"/>
    <property type="match status" value="1"/>
</dbReference>